<dbReference type="SUPFAM" id="SSF88659">
    <property type="entry name" value="Sigma3 and sigma4 domains of RNA polymerase sigma factors"/>
    <property type="match status" value="1"/>
</dbReference>
<name>A0ABT8REI5_9BACT</name>
<dbReference type="InterPro" id="IPR013324">
    <property type="entry name" value="RNA_pol_sigma_r3/r4-like"/>
</dbReference>
<keyword evidence="2" id="KW-0805">Transcription regulation</keyword>
<reference evidence="8" key="1">
    <citation type="submission" date="2023-07" db="EMBL/GenBank/DDBJ databases">
        <title>The genome sequence of Rhodocytophaga aerolata KACC 12507.</title>
        <authorList>
            <person name="Zhang X."/>
        </authorList>
    </citation>
    <scope>NUCLEOTIDE SEQUENCE</scope>
    <source>
        <strain evidence="8">KACC 12507</strain>
    </source>
</reference>
<gene>
    <name evidence="8" type="ORF">Q0590_22880</name>
</gene>
<evidence type="ECO:0000256" key="3">
    <source>
        <dbReference type="ARBA" id="ARBA00023082"/>
    </source>
</evidence>
<dbReference type="SUPFAM" id="SSF88946">
    <property type="entry name" value="Sigma2 domain of RNA polymerase sigma factors"/>
    <property type="match status" value="1"/>
</dbReference>
<dbReference type="Proteomes" id="UP001168528">
    <property type="component" value="Unassembled WGS sequence"/>
</dbReference>
<keyword evidence="4" id="KW-0238">DNA-binding</keyword>
<dbReference type="InterPro" id="IPR039425">
    <property type="entry name" value="RNA_pol_sigma-70-like"/>
</dbReference>
<dbReference type="Pfam" id="PF08281">
    <property type="entry name" value="Sigma70_r4_2"/>
    <property type="match status" value="1"/>
</dbReference>
<comment type="caution">
    <text evidence="8">The sequence shown here is derived from an EMBL/GenBank/DDBJ whole genome shotgun (WGS) entry which is preliminary data.</text>
</comment>
<dbReference type="CDD" id="cd06171">
    <property type="entry name" value="Sigma70_r4"/>
    <property type="match status" value="1"/>
</dbReference>
<protein>
    <submittedName>
        <fullName evidence="8">RNA polymerase sigma factor</fullName>
    </submittedName>
</protein>
<evidence type="ECO:0000259" key="7">
    <source>
        <dbReference type="Pfam" id="PF08281"/>
    </source>
</evidence>
<dbReference type="InterPro" id="IPR014284">
    <property type="entry name" value="RNA_pol_sigma-70_dom"/>
</dbReference>
<dbReference type="InterPro" id="IPR013249">
    <property type="entry name" value="RNA_pol_sigma70_r4_t2"/>
</dbReference>
<evidence type="ECO:0000256" key="1">
    <source>
        <dbReference type="ARBA" id="ARBA00010641"/>
    </source>
</evidence>
<keyword evidence="5" id="KW-0804">Transcription</keyword>
<proteinExistence type="inferred from homology"/>
<dbReference type="PANTHER" id="PTHR43133">
    <property type="entry name" value="RNA POLYMERASE ECF-TYPE SIGMA FACTO"/>
    <property type="match status" value="1"/>
</dbReference>
<dbReference type="Pfam" id="PF04542">
    <property type="entry name" value="Sigma70_r2"/>
    <property type="match status" value="1"/>
</dbReference>
<organism evidence="8 9">
    <name type="scientific">Rhodocytophaga aerolata</name>
    <dbReference type="NCBI Taxonomy" id="455078"/>
    <lineage>
        <taxon>Bacteria</taxon>
        <taxon>Pseudomonadati</taxon>
        <taxon>Bacteroidota</taxon>
        <taxon>Cytophagia</taxon>
        <taxon>Cytophagales</taxon>
        <taxon>Rhodocytophagaceae</taxon>
        <taxon>Rhodocytophaga</taxon>
    </lineage>
</organism>
<accession>A0ABT8REI5</accession>
<evidence type="ECO:0000256" key="5">
    <source>
        <dbReference type="ARBA" id="ARBA00023163"/>
    </source>
</evidence>
<dbReference type="Gene3D" id="1.10.10.10">
    <property type="entry name" value="Winged helix-like DNA-binding domain superfamily/Winged helix DNA-binding domain"/>
    <property type="match status" value="1"/>
</dbReference>
<dbReference type="InterPro" id="IPR036388">
    <property type="entry name" value="WH-like_DNA-bd_sf"/>
</dbReference>
<dbReference type="Gene3D" id="1.10.1740.10">
    <property type="match status" value="1"/>
</dbReference>
<feature type="domain" description="RNA polymerase sigma factor 70 region 4 type 2" evidence="7">
    <location>
        <begin position="99"/>
        <end position="150"/>
    </location>
</feature>
<dbReference type="PANTHER" id="PTHR43133:SF8">
    <property type="entry name" value="RNA POLYMERASE SIGMA FACTOR HI_1459-RELATED"/>
    <property type="match status" value="1"/>
</dbReference>
<dbReference type="InterPro" id="IPR013325">
    <property type="entry name" value="RNA_pol_sigma_r2"/>
</dbReference>
<evidence type="ECO:0000313" key="8">
    <source>
        <dbReference type="EMBL" id="MDO1449140.1"/>
    </source>
</evidence>
<dbReference type="EMBL" id="JAUKPO010000016">
    <property type="protein sequence ID" value="MDO1449140.1"/>
    <property type="molecule type" value="Genomic_DNA"/>
</dbReference>
<dbReference type="NCBIfam" id="TIGR02937">
    <property type="entry name" value="sigma70-ECF"/>
    <property type="match status" value="1"/>
</dbReference>
<dbReference type="InterPro" id="IPR007627">
    <property type="entry name" value="RNA_pol_sigma70_r2"/>
</dbReference>
<evidence type="ECO:0000256" key="4">
    <source>
        <dbReference type="ARBA" id="ARBA00023125"/>
    </source>
</evidence>
<evidence type="ECO:0000256" key="2">
    <source>
        <dbReference type="ARBA" id="ARBA00023015"/>
    </source>
</evidence>
<keyword evidence="3" id="KW-0731">Sigma factor</keyword>
<evidence type="ECO:0000313" key="9">
    <source>
        <dbReference type="Proteomes" id="UP001168528"/>
    </source>
</evidence>
<dbReference type="RefSeq" id="WP_302039941.1">
    <property type="nucleotide sequence ID" value="NZ_JAUKPO010000016.1"/>
</dbReference>
<keyword evidence="9" id="KW-1185">Reference proteome</keyword>
<comment type="similarity">
    <text evidence="1">Belongs to the sigma-70 factor family. ECF subfamily.</text>
</comment>
<feature type="domain" description="RNA polymerase sigma-70 region 2" evidence="6">
    <location>
        <begin position="11"/>
        <end position="76"/>
    </location>
</feature>
<sequence length="162" mass="19193">MISVEEYNLAVKEYTRRIFRFLYKSLRDEEAVNDLVQDCYLKLWQNKDSVDPQKVKAWLFSVAYRAMLNYVKAHTRKVPWQEDSHAPAVFQKNEFDTRAILEKALNELPALQKSILLLRDLEGYEYKEIGEILGISEAQVKVYLFRARQKVKNYIKELTNVL</sequence>
<evidence type="ECO:0000259" key="6">
    <source>
        <dbReference type="Pfam" id="PF04542"/>
    </source>
</evidence>